<dbReference type="EMBL" id="LOCQ01000018">
    <property type="protein sequence ID" value="OBV41691.1"/>
    <property type="molecule type" value="Genomic_DNA"/>
</dbReference>
<reference evidence="5 6" key="1">
    <citation type="submission" date="2016-04" db="EMBL/GenBank/DDBJ databases">
        <title>Draft genome sequence of Janthinobacterium psychrotolerans sp. nov., isolated from freshwater sediments in Denmark.</title>
        <authorList>
            <person name="Gong X."/>
            <person name="Skrivergaard S."/>
            <person name="Korsgaard B.S."/>
            <person name="Schreiber L."/>
            <person name="Marshall I.P."/>
            <person name="Finster K."/>
            <person name="Schramm A."/>
        </authorList>
    </citation>
    <scope>NUCLEOTIDE SEQUENCE [LARGE SCALE GENOMIC DNA]</scope>
    <source>
        <strain evidence="5 6">S3-2</strain>
    </source>
</reference>
<dbReference type="InterPro" id="IPR036390">
    <property type="entry name" value="WH_DNA-bd_sf"/>
</dbReference>
<sequence>MPDHATAIVPNSSEEIAADIATAIIERRLPPGTKLKEEALARVYSVSRTKIRAALLMLSKDELIEIVPEKGACVCKLSEREAREIFAVRRTLEAGLARDFVAIAKADDYRRIDAHLALERQALAQNDLPLRARLLGDFHTLLADIAGNLVLKEILRKLTARTSLIAMHQQSSEDASCSSDEHALFIEAARAGNADAAVDIMLHHLDHVLKALHVDARESIDKKDLVKALLAA</sequence>
<feature type="domain" description="HTH gntR-type" evidence="4">
    <location>
        <begin position="10"/>
        <end position="77"/>
    </location>
</feature>
<keyword evidence="2 5" id="KW-0238">DNA-binding</keyword>
<evidence type="ECO:0000313" key="6">
    <source>
        <dbReference type="Proteomes" id="UP000092713"/>
    </source>
</evidence>
<dbReference type="PANTHER" id="PTHR43537">
    <property type="entry name" value="TRANSCRIPTIONAL REGULATOR, GNTR FAMILY"/>
    <property type="match status" value="1"/>
</dbReference>
<dbReference type="Proteomes" id="UP000092713">
    <property type="component" value="Unassembled WGS sequence"/>
</dbReference>
<dbReference type="InterPro" id="IPR008920">
    <property type="entry name" value="TF_FadR/GntR_C"/>
</dbReference>
<comment type="caution">
    <text evidence="5">The sequence shown here is derived from an EMBL/GenBank/DDBJ whole genome shotgun (WGS) entry which is preliminary data.</text>
</comment>
<dbReference type="AlphaFoldDB" id="A0A1A7C705"/>
<gene>
    <name evidence="5" type="ORF">ASR47_10452</name>
</gene>
<accession>A0A1A7C705</accession>
<evidence type="ECO:0000259" key="4">
    <source>
        <dbReference type="PROSITE" id="PS50949"/>
    </source>
</evidence>
<evidence type="ECO:0000313" key="5">
    <source>
        <dbReference type="EMBL" id="OBV41691.1"/>
    </source>
</evidence>
<dbReference type="RefSeq" id="WP_065305760.1">
    <property type="nucleotide sequence ID" value="NZ_LOCQ01000018.1"/>
</dbReference>
<evidence type="ECO:0000256" key="1">
    <source>
        <dbReference type="ARBA" id="ARBA00023015"/>
    </source>
</evidence>
<dbReference type="GO" id="GO:0003700">
    <property type="term" value="F:DNA-binding transcription factor activity"/>
    <property type="evidence" value="ECO:0007669"/>
    <property type="project" value="InterPro"/>
</dbReference>
<dbReference type="PROSITE" id="PS50949">
    <property type="entry name" value="HTH_GNTR"/>
    <property type="match status" value="1"/>
</dbReference>
<evidence type="ECO:0000256" key="2">
    <source>
        <dbReference type="ARBA" id="ARBA00023125"/>
    </source>
</evidence>
<protein>
    <submittedName>
        <fullName evidence="5">DNA-binding transcriptional regulator, GntR family</fullName>
    </submittedName>
</protein>
<proteinExistence type="predicted"/>
<dbReference type="SUPFAM" id="SSF48008">
    <property type="entry name" value="GntR ligand-binding domain-like"/>
    <property type="match status" value="1"/>
</dbReference>
<dbReference type="Gene3D" id="1.20.120.530">
    <property type="entry name" value="GntR ligand-binding domain-like"/>
    <property type="match status" value="1"/>
</dbReference>
<dbReference type="PATRIC" id="fig|1747903.4.peg.5384"/>
<keyword evidence="1" id="KW-0805">Transcription regulation</keyword>
<keyword evidence="6" id="KW-1185">Reference proteome</keyword>
<dbReference type="OrthoDB" id="5243844at2"/>
<dbReference type="SUPFAM" id="SSF46785">
    <property type="entry name" value="Winged helix' DNA-binding domain"/>
    <property type="match status" value="1"/>
</dbReference>
<name>A0A1A7C705_9BURK</name>
<keyword evidence="3" id="KW-0804">Transcription</keyword>
<organism evidence="5 6">
    <name type="scientific">Janthinobacterium psychrotolerans</name>
    <dbReference type="NCBI Taxonomy" id="1747903"/>
    <lineage>
        <taxon>Bacteria</taxon>
        <taxon>Pseudomonadati</taxon>
        <taxon>Pseudomonadota</taxon>
        <taxon>Betaproteobacteria</taxon>
        <taxon>Burkholderiales</taxon>
        <taxon>Oxalobacteraceae</taxon>
        <taxon>Janthinobacterium</taxon>
    </lineage>
</organism>
<dbReference type="InterPro" id="IPR000524">
    <property type="entry name" value="Tscrpt_reg_HTH_GntR"/>
</dbReference>
<dbReference type="PANTHER" id="PTHR43537:SF53">
    <property type="entry name" value="HTH-TYPE TRANSCRIPTIONAL REPRESSOR NANR"/>
    <property type="match status" value="1"/>
</dbReference>
<dbReference type="GO" id="GO:0003677">
    <property type="term" value="F:DNA binding"/>
    <property type="evidence" value="ECO:0007669"/>
    <property type="project" value="UniProtKB-KW"/>
</dbReference>
<dbReference type="InterPro" id="IPR011711">
    <property type="entry name" value="GntR_C"/>
</dbReference>
<dbReference type="InterPro" id="IPR036388">
    <property type="entry name" value="WH-like_DNA-bd_sf"/>
</dbReference>
<dbReference type="Gene3D" id="1.10.10.10">
    <property type="entry name" value="Winged helix-like DNA-binding domain superfamily/Winged helix DNA-binding domain"/>
    <property type="match status" value="1"/>
</dbReference>
<dbReference type="Pfam" id="PF07729">
    <property type="entry name" value="FCD"/>
    <property type="match status" value="1"/>
</dbReference>
<dbReference type="SMART" id="SM00895">
    <property type="entry name" value="FCD"/>
    <property type="match status" value="1"/>
</dbReference>
<dbReference type="Pfam" id="PF00392">
    <property type="entry name" value="GntR"/>
    <property type="match status" value="1"/>
</dbReference>
<dbReference type="STRING" id="1747903.ASR47_10452"/>
<dbReference type="SMART" id="SM00345">
    <property type="entry name" value="HTH_GNTR"/>
    <property type="match status" value="1"/>
</dbReference>
<evidence type="ECO:0000256" key="3">
    <source>
        <dbReference type="ARBA" id="ARBA00023163"/>
    </source>
</evidence>